<keyword evidence="10" id="KW-1185">Reference proteome</keyword>
<comment type="catalytic activity">
    <reaction evidence="1">
        <text>ATP-independent breakage of single-stranded DNA, followed by passage and rejoining.</text>
        <dbReference type="EC" id="5.6.2.1"/>
    </reaction>
</comment>
<evidence type="ECO:0000256" key="3">
    <source>
        <dbReference type="ARBA" id="ARBA00012891"/>
    </source>
</evidence>
<dbReference type="InterPro" id="IPR014711">
    <property type="entry name" value="TopoI_cat_a-hlx-sub_euk"/>
</dbReference>
<dbReference type="EC" id="5.6.2.1" evidence="3"/>
<dbReference type="GO" id="GO:0003917">
    <property type="term" value="F:DNA topoisomerase type I (single strand cut, ATP-independent) activity"/>
    <property type="evidence" value="ECO:0007669"/>
    <property type="project" value="UniProtKB-EC"/>
</dbReference>
<keyword evidence="4" id="KW-0799">Topoisomerase</keyword>
<dbReference type="InterPro" id="IPR049331">
    <property type="entry name" value="Top1B_N_bact"/>
</dbReference>
<evidence type="ECO:0000313" key="9">
    <source>
        <dbReference type="EMBL" id="EYR64522.1"/>
    </source>
</evidence>
<evidence type="ECO:0000313" key="10">
    <source>
        <dbReference type="Proteomes" id="UP000019753"/>
    </source>
</evidence>
<dbReference type="InterPro" id="IPR011010">
    <property type="entry name" value="DNA_brk_join_enz"/>
</dbReference>
<dbReference type="Pfam" id="PF21338">
    <property type="entry name" value="Top1B_N_bact"/>
    <property type="match status" value="1"/>
</dbReference>
<comment type="similarity">
    <text evidence="2">Belongs to the type IB topoisomerase family.</text>
</comment>
<dbReference type="Gene3D" id="3.30.66.10">
    <property type="entry name" value="DNA topoisomerase I domain"/>
    <property type="match status" value="1"/>
</dbReference>
<dbReference type="AlphaFoldDB" id="A0A021VZM5"/>
<proteinExistence type="inferred from homology"/>
<accession>A0A021VZM5</accession>
<evidence type="ECO:0000256" key="1">
    <source>
        <dbReference type="ARBA" id="ARBA00000213"/>
    </source>
</evidence>
<protein>
    <recommendedName>
        <fullName evidence="3">DNA topoisomerase</fullName>
        <ecNumber evidence="3">5.6.2.1</ecNumber>
    </recommendedName>
</protein>
<sequence length="324" mass="36675">MPRLRRSRPGGPGWTRRRQGRGVVYLDEHGVRITDPDAIARCTELVIPPAWTDVWICPWENGHIQALGTDDAGRRQYLYHPQWRLRQDRRKHEHVVQVARRLPAARRTVREHLALPGMPREKVLALAFRLLDDAYFRAGGEAYARDNGSYGLATVRRDHVRLHKDGVSFCYPAKSGQVRESRVEDRAVLGPVRALRDRDDDSEELLAWQDDAGAWHDVTTADIVQYVKERLGPEARPKDFRTWHATVLAAAGLADAGTPSSERARRRAVTQVVKEVSDELGNTPAVCRASYIDPRLVDLWERGSTIGRRRTRAAAERATLALLA</sequence>
<feature type="domain" description="DNA topoisomerase I catalytic core eukaryotic-type" evidence="7">
    <location>
        <begin position="83"/>
        <end position="287"/>
    </location>
</feature>
<keyword evidence="5" id="KW-0238">DNA-binding</keyword>
<dbReference type="SUPFAM" id="SSF55869">
    <property type="entry name" value="DNA topoisomerase I domain"/>
    <property type="match status" value="1"/>
</dbReference>
<reference evidence="9 10" key="1">
    <citation type="submission" date="2014-01" db="EMBL/GenBank/DDBJ databases">
        <title>Actinotalea ferrariae CF5-4.</title>
        <authorList>
            <person name="Chen F."/>
            <person name="Li Y."/>
            <person name="Wang G."/>
        </authorList>
    </citation>
    <scope>NUCLEOTIDE SEQUENCE [LARGE SCALE GENOMIC DNA]</scope>
    <source>
        <strain evidence="9 10">CF5-4</strain>
    </source>
</reference>
<dbReference type="Gene3D" id="3.90.15.10">
    <property type="entry name" value="Topoisomerase I, Chain A, domain 3"/>
    <property type="match status" value="1"/>
</dbReference>
<feature type="domain" description="DNA topoisomerase IB N-terminal" evidence="8">
    <location>
        <begin position="24"/>
        <end position="70"/>
    </location>
</feature>
<dbReference type="InterPro" id="IPR035447">
    <property type="entry name" value="DNA_topo_I_N_sf"/>
</dbReference>
<evidence type="ECO:0000256" key="2">
    <source>
        <dbReference type="ARBA" id="ARBA00006645"/>
    </source>
</evidence>
<keyword evidence="6 9" id="KW-0413">Isomerase</keyword>
<dbReference type="EMBL" id="AXCW01000027">
    <property type="protein sequence ID" value="EYR64522.1"/>
    <property type="molecule type" value="Genomic_DNA"/>
</dbReference>
<dbReference type="Proteomes" id="UP000019753">
    <property type="component" value="Unassembled WGS sequence"/>
</dbReference>
<dbReference type="PROSITE" id="PS52038">
    <property type="entry name" value="TOPO_IB_2"/>
    <property type="match status" value="1"/>
</dbReference>
<comment type="caution">
    <text evidence="9">The sequence shown here is derived from an EMBL/GenBank/DDBJ whole genome shotgun (WGS) entry which is preliminary data.</text>
</comment>
<dbReference type="RefSeq" id="WP_034223072.1">
    <property type="nucleotide sequence ID" value="NZ_AXCW01000027.1"/>
</dbReference>
<dbReference type="InterPro" id="IPR013500">
    <property type="entry name" value="TopoI_cat_euk"/>
</dbReference>
<organism evidence="9 10">
    <name type="scientific">Actinotalea ferrariae CF5-4</name>
    <dbReference type="NCBI Taxonomy" id="948458"/>
    <lineage>
        <taxon>Bacteria</taxon>
        <taxon>Bacillati</taxon>
        <taxon>Actinomycetota</taxon>
        <taxon>Actinomycetes</taxon>
        <taxon>Micrococcales</taxon>
        <taxon>Cellulomonadaceae</taxon>
        <taxon>Actinotalea</taxon>
    </lineage>
</organism>
<dbReference type="PRINTS" id="PR00416">
    <property type="entry name" value="EUTPISMRASEI"/>
</dbReference>
<name>A0A021VZM5_9CELL</name>
<evidence type="ECO:0000259" key="7">
    <source>
        <dbReference type="Pfam" id="PF01028"/>
    </source>
</evidence>
<evidence type="ECO:0000256" key="6">
    <source>
        <dbReference type="ARBA" id="ARBA00023235"/>
    </source>
</evidence>
<dbReference type="GO" id="GO:0003677">
    <property type="term" value="F:DNA binding"/>
    <property type="evidence" value="ECO:0007669"/>
    <property type="project" value="UniProtKB-KW"/>
</dbReference>
<dbReference type="Gene3D" id="1.10.132.120">
    <property type="match status" value="1"/>
</dbReference>
<dbReference type="OrthoDB" id="9778962at2"/>
<dbReference type="GO" id="GO:0006265">
    <property type="term" value="P:DNA topological change"/>
    <property type="evidence" value="ECO:0007669"/>
    <property type="project" value="InterPro"/>
</dbReference>
<dbReference type="Pfam" id="PF01028">
    <property type="entry name" value="Topoisom_I"/>
    <property type="match status" value="1"/>
</dbReference>
<evidence type="ECO:0000259" key="8">
    <source>
        <dbReference type="Pfam" id="PF21338"/>
    </source>
</evidence>
<dbReference type="SUPFAM" id="SSF56349">
    <property type="entry name" value="DNA breaking-rejoining enzymes"/>
    <property type="match status" value="1"/>
</dbReference>
<gene>
    <name evidence="9" type="ORF">N866_09035</name>
</gene>
<evidence type="ECO:0000256" key="4">
    <source>
        <dbReference type="ARBA" id="ARBA00023029"/>
    </source>
</evidence>
<evidence type="ECO:0000256" key="5">
    <source>
        <dbReference type="ARBA" id="ARBA00023125"/>
    </source>
</evidence>
<dbReference type="InterPro" id="IPR001631">
    <property type="entry name" value="TopoI"/>
</dbReference>